<accession>A0A0B7MP83</accession>
<dbReference type="Proteomes" id="UP000054107">
    <property type="component" value="Unassembled WGS sequence"/>
</dbReference>
<keyword evidence="2" id="KW-1185">Reference proteome</keyword>
<reference evidence="1 2" key="1">
    <citation type="submission" date="2014-09" db="EMBL/GenBank/DDBJ databases">
        <authorList>
            <person name="Ellenberger Sabrina"/>
        </authorList>
    </citation>
    <scope>NUCLEOTIDE SEQUENCE [LARGE SCALE GENOMIC DNA]</scope>
    <source>
        <strain evidence="1 2">CBS 412.66</strain>
    </source>
</reference>
<dbReference type="EMBL" id="LN719426">
    <property type="protein sequence ID" value="CEP07691.1"/>
    <property type="molecule type" value="Genomic_DNA"/>
</dbReference>
<proteinExistence type="predicted"/>
<dbReference type="OrthoDB" id="2289677at2759"/>
<name>A0A0B7MP83_9FUNG</name>
<protein>
    <submittedName>
        <fullName evidence="1">Uncharacterized protein</fullName>
    </submittedName>
</protein>
<dbReference type="AlphaFoldDB" id="A0A0B7MP83"/>
<organism evidence="1 2">
    <name type="scientific">Parasitella parasitica</name>
    <dbReference type="NCBI Taxonomy" id="35722"/>
    <lineage>
        <taxon>Eukaryota</taxon>
        <taxon>Fungi</taxon>
        <taxon>Fungi incertae sedis</taxon>
        <taxon>Mucoromycota</taxon>
        <taxon>Mucoromycotina</taxon>
        <taxon>Mucoromycetes</taxon>
        <taxon>Mucorales</taxon>
        <taxon>Mucorineae</taxon>
        <taxon>Mucoraceae</taxon>
        <taxon>Parasitella</taxon>
    </lineage>
</organism>
<evidence type="ECO:0000313" key="1">
    <source>
        <dbReference type="EMBL" id="CEP07691.1"/>
    </source>
</evidence>
<gene>
    <name evidence="1" type="primary">PARPA_00999.1 scaffold 1359</name>
</gene>
<sequence>MEFASFGEVKNLVFGLPTSVFIVIVLDNHTKEQFKLAAHISKRDFTIQENTYSIICKTNIRQAIGSTPLVKKSQKYAILSLEDFIPIEIFQKFSNLDNGYKAVINATPFDDNAINNADSVESAIHAIKDLLIHCVVRSQQNNWIFVTQVEAYYHNKNVDDVAQVDKKDRYPQKKVVKLEKCQEGKGSWQRGAQWELITIGVNIVDAIEISIAKVLDPAVLQLLKTKKIKAKEKWQVIESYNAKKSSQCAQEETISSDILNREDYFTMDTPPFSNENTSSRENGTKDMMKEGRKEMSEIKDILDEVNIISWQAKKLLERSNTLAEENNMLLKLPIRQP</sequence>
<evidence type="ECO:0000313" key="2">
    <source>
        <dbReference type="Proteomes" id="UP000054107"/>
    </source>
</evidence>